<feature type="non-terminal residue" evidence="2">
    <location>
        <position position="263"/>
    </location>
</feature>
<sequence>MEKKHQNIVRRVRSLVEREAKFQNNSNHETLTMSVQRCNRNLVETERNWLIRVEKQAELKVDDVPQELQELTLSEQKLIALYRHSSCVIKLFSITCDPSLAQIALKDNVITFPQNVSEIARSLPLALDELSQFIKMIFVGKSLPKKDQLRSILTNNILYKYIHIDHLLIDTLPINDITDCLWNTLSLVDESESQNAEHSVYINNYIDSNDLPENEIISLNTSTLIDTDGGATSSIDIRRHLIRWISINNEVVASDDIIYFILH</sequence>
<evidence type="ECO:0000259" key="1">
    <source>
        <dbReference type="Pfam" id="PF20209"/>
    </source>
</evidence>
<gene>
    <name evidence="3" type="ORF">JXQ802_LOCUS55622</name>
    <name evidence="2" type="ORF">PYM288_LOCUS39089</name>
</gene>
<feature type="domain" description="DUF6570" evidence="1">
    <location>
        <begin position="58"/>
        <end position="152"/>
    </location>
</feature>
<comment type="caution">
    <text evidence="2">The sequence shown here is derived from an EMBL/GenBank/DDBJ whole genome shotgun (WGS) entry which is preliminary data.</text>
</comment>
<evidence type="ECO:0000313" key="3">
    <source>
        <dbReference type="EMBL" id="CAF1658145.1"/>
    </source>
</evidence>
<dbReference type="Proteomes" id="UP000663870">
    <property type="component" value="Unassembled WGS sequence"/>
</dbReference>
<name>A0A815TSG3_9BILA</name>
<accession>A0A815TSG3</accession>
<reference evidence="2" key="1">
    <citation type="submission" date="2021-02" db="EMBL/GenBank/DDBJ databases">
        <authorList>
            <person name="Nowell W R."/>
        </authorList>
    </citation>
    <scope>NUCLEOTIDE SEQUENCE</scope>
</reference>
<evidence type="ECO:0000313" key="2">
    <source>
        <dbReference type="EMBL" id="CAF1509841.1"/>
    </source>
</evidence>
<evidence type="ECO:0000313" key="5">
    <source>
        <dbReference type="Proteomes" id="UP000663870"/>
    </source>
</evidence>
<organism evidence="2 4">
    <name type="scientific">Rotaria sordida</name>
    <dbReference type="NCBI Taxonomy" id="392033"/>
    <lineage>
        <taxon>Eukaryota</taxon>
        <taxon>Metazoa</taxon>
        <taxon>Spiralia</taxon>
        <taxon>Gnathifera</taxon>
        <taxon>Rotifera</taxon>
        <taxon>Eurotatoria</taxon>
        <taxon>Bdelloidea</taxon>
        <taxon>Philodinida</taxon>
        <taxon>Philodinidae</taxon>
        <taxon>Rotaria</taxon>
    </lineage>
</organism>
<dbReference type="Proteomes" id="UP000663854">
    <property type="component" value="Unassembled WGS sequence"/>
</dbReference>
<dbReference type="InterPro" id="IPR046700">
    <property type="entry name" value="DUF6570"/>
</dbReference>
<dbReference type="EMBL" id="CAJNOL010012034">
    <property type="protein sequence ID" value="CAF1658145.1"/>
    <property type="molecule type" value="Genomic_DNA"/>
</dbReference>
<evidence type="ECO:0000313" key="4">
    <source>
        <dbReference type="Proteomes" id="UP000663854"/>
    </source>
</evidence>
<dbReference type="Pfam" id="PF20209">
    <property type="entry name" value="DUF6570"/>
    <property type="match status" value="1"/>
</dbReference>
<proteinExistence type="predicted"/>
<dbReference type="AlphaFoldDB" id="A0A815TSG3"/>
<protein>
    <recommendedName>
        <fullName evidence="1">DUF6570 domain-containing protein</fullName>
    </recommendedName>
</protein>
<keyword evidence="5" id="KW-1185">Reference proteome</keyword>
<dbReference type="EMBL" id="CAJNOH010010223">
    <property type="protein sequence ID" value="CAF1509841.1"/>
    <property type="molecule type" value="Genomic_DNA"/>
</dbReference>